<gene>
    <name evidence="8" type="ORF">HB912_02945</name>
</gene>
<dbReference type="EMBL" id="JAARRM010000001">
    <property type="protein sequence ID" value="MBC1520602.1"/>
    <property type="molecule type" value="Genomic_DNA"/>
</dbReference>
<comment type="caution">
    <text evidence="8">The sequence shown here is derived from an EMBL/GenBank/DDBJ whole genome shotgun (WGS) entry which is preliminary data.</text>
</comment>
<dbReference type="PANTHER" id="PTHR43273:SF3">
    <property type="entry name" value="ANAEROBIC SULFATASE-MATURATING ENZYME HOMOLOG ASLB-RELATED"/>
    <property type="match status" value="1"/>
</dbReference>
<dbReference type="SFLD" id="SFLDG01386">
    <property type="entry name" value="main_SPASM_domain-containing"/>
    <property type="match status" value="1"/>
</dbReference>
<reference evidence="8 9" key="1">
    <citation type="submission" date="2020-03" db="EMBL/GenBank/DDBJ databases">
        <title>Soil Listeria distribution.</title>
        <authorList>
            <person name="Liao J."/>
            <person name="Wiedmann M."/>
        </authorList>
    </citation>
    <scope>NUCLEOTIDE SEQUENCE [LARGE SCALE GENOMIC DNA]</scope>
    <source>
        <strain evidence="8 9">FSL L7-1507</strain>
    </source>
</reference>
<dbReference type="Pfam" id="PF13186">
    <property type="entry name" value="SPASM"/>
    <property type="match status" value="1"/>
</dbReference>
<organism evidence="8 9">
    <name type="scientific">Listeria aquatica</name>
    <dbReference type="NCBI Taxonomy" id="1494960"/>
    <lineage>
        <taxon>Bacteria</taxon>
        <taxon>Bacillati</taxon>
        <taxon>Bacillota</taxon>
        <taxon>Bacilli</taxon>
        <taxon>Bacillales</taxon>
        <taxon>Listeriaceae</taxon>
        <taxon>Listeria</taxon>
    </lineage>
</organism>
<dbReference type="SFLD" id="SFLDG01067">
    <property type="entry name" value="SPASM/twitch_domain_containing"/>
    <property type="match status" value="1"/>
</dbReference>
<dbReference type="RefSeq" id="WP_185372135.1">
    <property type="nucleotide sequence ID" value="NZ_JAARRM010000001.1"/>
</dbReference>
<dbReference type="InterPro" id="IPR013785">
    <property type="entry name" value="Aldolase_TIM"/>
</dbReference>
<dbReference type="SFLD" id="SFLDG01384">
    <property type="entry name" value="thioether_bond_formation_requi"/>
    <property type="match status" value="1"/>
</dbReference>
<dbReference type="SFLD" id="SFLDF00289">
    <property type="entry name" value="anaerobic_Cys-type_sulfatase-m"/>
    <property type="match status" value="1"/>
</dbReference>
<dbReference type="GO" id="GO:0051536">
    <property type="term" value="F:iron-sulfur cluster binding"/>
    <property type="evidence" value="ECO:0007669"/>
    <property type="project" value="UniProtKB-KW"/>
</dbReference>
<accession>A0A841ZM69</accession>
<dbReference type="InterPro" id="IPR023885">
    <property type="entry name" value="4Fe4S-binding_SPASM_dom"/>
</dbReference>
<keyword evidence="5" id="KW-0411">Iron-sulfur</keyword>
<dbReference type="NCBIfam" id="TIGR04085">
    <property type="entry name" value="rSAM_more_4Fe4S"/>
    <property type="match status" value="1"/>
</dbReference>
<keyword evidence="2" id="KW-0949">S-adenosyl-L-methionine</keyword>
<comment type="cofactor">
    <cofactor evidence="1">
        <name>[4Fe-4S] cluster</name>
        <dbReference type="ChEBI" id="CHEBI:49883"/>
    </cofactor>
</comment>
<evidence type="ECO:0000313" key="9">
    <source>
        <dbReference type="Proteomes" id="UP000559885"/>
    </source>
</evidence>
<keyword evidence="4" id="KW-0408">Iron</keyword>
<dbReference type="SFLD" id="SFLDS00029">
    <property type="entry name" value="Radical_SAM"/>
    <property type="match status" value="1"/>
</dbReference>
<dbReference type="InterPro" id="IPR058240">
    <property type="entry name" value="rSAM_sf"/>
</dbReference>
<dbReference type="InterPro" id="IPR034485">
    <property type="entry name" value="Anaerobic_Cys-type_sulfatase-m"/>
</dbReference>
<comment type="similarity">
    <text evidence="6">Belongs to the radical SAM superfamily. Anaerobic sulfatase-maturating enzyme family.</text>
</comment>
<evidence type="ECO:0000256" key="2">
    <source>
        <dbReference type="ARBA" id="ARBA00022691"/>
    </source>
</evidence>
<dbReference type="Pfam" id="PF04055">
    <property type="entry name" value="Radical_SAM"/>
    <property type="match status" value="1"/>
</dbReference>
<dbReference type="InterPro" id="IPR007197">
    <property type="entry name" value="rSAM"/>
</dbReference>
<evidence type="ECO:0000313" key="8">
    <source>
        <dbReference type="EMBL" id="MBC1520602.1"/>
    </source>
</evidence>
<dbReference type="AlphaFoldDB" id="A0A841ZM69"/>
<dbReference type="Gene3D" id="3.20.20.70">
    <property type="entry name" value="Aldolase class I"/>
    <property type="match status" value="1"/>
</dbReference>
<dbReference type="InterPro" id="IPR023867">
    <property type="entry name" value="Sulphatase_maturase_rSAM"/>
</dbReference>
<dbReference type="Proteomes" id="UP000559885">
    <property type="component" value="Unassembled WGS sequence"/>
</dbReference>
<dbReference type="PANTHER" id="PTHR43273">
    <property type="entry name" value="ANAEROBIC SULFATASE-MATURATING ENZYME HOMOLOG ASLB-RELATED"/>
    <property type="match status" value="1"/>
</dbReference>
<evidence type="ECO:0000256" key="1">
    <source>
        <dbReference type="ARBA" id="ARBA00001966"/>
    </source>
</evidence>
<evidence type="ECO:0000256" key="3">
    <source>
        <dbReference type="ARBA" id="ARBA00022723"/>
    </source>
</evidence>
<dbReference type="SUPFAM" id="SSF102114">
    <property type="entry name" value="Radical SAM enzymes"/>
    <property type="match status" value="1"/>
</dbReference>
<dbReference type="GO" id="GO:0016491">
    <property type="term" value="F:oxidoreductase activity"/>
    <property type="evidence" value="ECO:0007669"/>
    <property type="project" value="InterPro"/>
</dbReference>
<evidence type="ECO:0000256" key="6">
    <source>
        <dbReference type="ARBA" id="ARBA00023601"/>
    </source>
</evidence>
<evidence type="ECO:0000259" key="7">
    <source>
        <dbReference type="PROSITE" id="PS51918"/>
    </source>
</evidence>
<feature type="domain" description="Radical SAM core" evidence="7">
    <location>
        <begin position="1"/>
        <end position="228"/>
    </location>
</feature>
<evidence type="ECO:0000256" key="5">
    <source>
        <dbReference type="ARBA" id="ARBA00023014"/>
    </source>
</evidence>
<sequence length="371" mass="42740">MKHVSVLIKPASSLCNIRCKYCFYTDVSSLREVKSYGKMSLETAKKMIANIFIDLEEGDHLTLNFQGGEPTLAGLSYFEFIVRAVNEQMKKVKVCYAIQTNGLLIDRTWCDFLKKNQFLVGLSLDGTKELHDKNRVDPKEKGTFSKVVEVKNLFEEYQIDYNILCVLTSELASQPEQIYSFIQQENIGFIQFIPCLPDLSLKSPTKYALSPEGFKNFYLSILEQWFIELREGTYRSIKLFDDLIHLLVDGEITACGILGECQMQYVIEADGSVYPCDFYVLDTYRLGFIQELSIRQLFNRGITSPFICERKKRPSFCSKCPFEQMCLGGCKRMKDCMYVNEEENMCGYQSLLEVFIPQIDEILKCLTQVKV</sequence>
<dbReference type="GO" id="GO:0046872">
    <property type="term" value="F:metal ion binding"/>
    <property type="evidence" value="ECO:0007669"/>
    <property type="project" value="UniProtKB-KW"/>
</dbReference>
<dbReference type="SFLD" id="SFLDG01072">
    <property type="entry name" value="dehydrogenase_like"/>
    <property type="match status" value="1"/>
</dbReference>
<protein>
    <submittedName>
        <fullName evidence="8">SPASM domain-containing protein</fullName>
    </submittedName>
</protein>
<proteinExistence type="inferred from homology"/>
<name>A0A841ZM69_9LIST</name>
<keyword evidence="3" id="KW-0479">Metal-binding</keyword>
<evidence type="ECO:0000256" key="4">
    <source>
        <dbReference type="ARBA" id="ARBA00023004"/>
    </source>
</evidence>
<dbReference type="CDD" id="cd01335">
    <property type="entry name" value="Radical_SAM"/>
    <property type="match status" value="1"/>
</dbReference>
<dbReference type="PROSITE" id="PS51918">
    <property type="entry name" value="RADICAL_SAM"/>
    <property type="match status" value="1"/>
</dbReference>